<dbReference type="Pfam" id="PF01632">
    <property type="entry name" value="Ribosomal_L35p"/>
    <property type="match status" value="1"/>
</dbReference>
<keyword evidence="3 5" id="KW-0687">Ribonucleoprotein</keyword>
<comment type="caution">
    <text evidence="7">The sequence shown here is derived from an EMBL/GenBank/DDBJ whole genome shotgun (WGS) entry which is preliminary data.</text>
</comment>
<organism evidence="7 8">
    <name type="scientific">candidate division WWE3 bacterium</name>
    <dbReference type="NCBI Taxonomy" id="2053526"/>
    <lineage>
        <taxon>Bacteria</taxon>
        <taxon>Katanobacteria</taxon>
    </lineage>
</organism>
<protein>
    <recommendedName>
        <fullName evidence="4 5">50S ribosomal protein L35</fullName>
    </recommendedName>
</protein>
<reference evidence="7" key="1">
    <citation type="submission" date="2020-05" db="EMBL/GenBank/DDBJ databases">
        <title>High-Quality Genomes of Partial-Nitritation/Anammox System by Hierarchical Clustering Based Hybrid Assembly.</title>
        <authorList>
            <person name="Liu L."/>
            <person name="Wang Y."/>
            <person name="Che Y."/>
            <person name="Chen Y."/>
            <person name="Xia Y."/>
            <person name="Luo R."/>
            <person name="Cheng S.H."/>
            <person name="Zheng C."/>
            <person name="Zhang T."/>
        </authorList>
    </citation>
    <scope>NUCLEOTIDE SEQUENCE</scope>
    <source>
        <strain evidence="7">H1_PAT1</strain>
    </source>
</reference>
<evidence type="ECO:0000256" key="1">
    <source>
        <dbReference type="ARBA" id="ARBA00006598"/>
    </source>
</evidence>
<dbReference type="GO" id="GO:0005840">
    <property type="term" value="C:ribosome"/>
    <property type="evidence" value="ECO:0007669"/>
    <property type="project" value="UniProtKB-KW"/>
</dbReference>
<name>A0A928TPR0_UNCKA</name>
<dbReference type="PRINTS" id="PR00064">
    <property type="entry name" value="RIBOSOMALL35"/>
</dbReference>
<dbReference type="InterPro" id="IPR001706">
    <property type="entry name" value="Ribosomal_bL35"/>
</dbReference>
<evidence type="ECO:0000313" key="8">
    <source>
        <dbReference type="Proteomes" id="UP000710385"/>
    </source>
</evidence>
<sequence>MKQKTKKTVSKRFRVSAKGKLLRRKGGQDHFNSREPGKVKRNKRRDETMSDSYEKSIKMLMNV</sequence>
<dbReference type="GO" id="GO:0006412">
    <property type="term" value="P:translation"/>
    <property type="evidence" value="ECO:0007669"/>
    <property type="project" value="InterPro"/>
</dbReference>
<comment type="similarity">
    <text evidence="1 5">Belongs to the bacterial ribosomal protein bL35 family.</text>
</comment>
<dbReference type="InterPro" id="IPR037229">
    <property type="entry name" value="Ribosomal_bL35_sf"/>
</dbReference>
<dbReference type="GO" id="GO:1990904">
    <property type="term" value="C:ribonucleoprotein complex"/>
    <property type="evidence" value="ECO:0007669"/>
    <property type="project" value="UniProtKB-KW"/>
</dbReference>
<gene>
    <name evidence="7" type="ORF">HS096_01030</name>
</gene>
<dbReference type="EMBL" id="JABTTY010000001">
    <property type="protein sequence ID" value="MBE7524967.1"/>
    <property type="molecule type" value="Genomic_DNA"/>
</dbReference>
<evidence type="ECO:0000256" key="2">
    <source>
        <dbReference type="ARBA" id="ARBA00022980"/>
    </source>
</evidence>
<evidence type="ECO:0000313" key="7">
    <source>
        <dbReference type="EMBL" id="MBE7524967.1"/>
    </source>
</evidence>
<accession>A0A928TPR0</accession>
<dbReference type="Proteomes" id="UP000710385">
    <property type="component" value="Unassembled WGS sequence"/>
</dbReference>
<feature type="region of interest" description="Disordered" evidence="6">
    <location>
        <begin position="17"/>
        <end position="52"/>
    </location>
</feature>
<evidence type="ECO:0000256" key="3">
    <source>
        <dbReference type="ARBA" id="ARBA00023274"/>
    </source>
</evidence>
<dbReference type="AlphaFoldDB" id="A0A928TPR0"/>
<feature type="compositionally biased region" description="Basic and acidic residues" evidence="6">
    <location>
        <begin position="26"/>
        <end position="52"/>
    </location>
</feature>
<evidence type="ECO:0000256" key="5">
    <source>
        <dbReference type="RuleBase" id="RU000568"/>
    </source>
</evidence>
<dbReference type="InterPro" id="IPR021137">
    <property type="entry name" value="Ribosomal_bL35-like"/>
</dbReference>
<dbReference type="SUPFAM" id="SSF143034">
    <property type="entry name" value="L35p-like"/>
    <property type="match status" value="1"/>
</dbReference>
<dbReference type="Gene3D" id="4.10.410.60">
    <property type="match status" value="1"/>
</dbReference>
<evidence type="ECO:0000256" key="4">
    <source>
        <dbReference type="ARBA" id="ARBA00035486"/>
    </source>
</evidence>
<evidence type="ECO:0000256" key="6">
    <source>
        <dbReference type="SAM" id="MobiDB-lite"/>
    </source>
</evidence>
<keyword evidence="2 5" id="KW-0689">Ribosomal protein</keyword>
<dbReference type="GO" id="GO:0003735">
    <property type="term" value="F:structural constituent of ribosome"/>
    <property type="evidence" value="ECO:0007669"/>
    <property type="project" value="InterPro"/>
</dbReference>
<proteinExistence type="inferred from homology"/>